<dbReference type="GO" id="GO:0046872">
    <property type="term" value="F:metal ion binding"/>
    <property type="evidence" value="ECO:0007669"/>
    <property type="project" value="UniProtKB-KW"/>
</dbReference>
<name>A0A917P9P7_9MICO</name>
<dbReference type="InterPro" id="IPR024607">
    <property type="entry name" value="Sulfatase_CS"/>
</dbReference>
<evidence type="ECO:0000256" key="1">
    <source>
        <dbReference type="ARBA" id="ARBA00008779"/>
    </source>
</evidence>
<keyword evidence="4" id="KW-0106">Calcium</keyword>
<dbReference type="PROSITE" id="PS00523">
    <property type="entry name" value="SULFATASE_1"/>
    <property type="match status" value="1"/>
</dbReference>
<evidence type="ECO:0000256" key="4">
    <source>
        <dbReference type="ARBA" id="ARBA00022837"/>
    </source>
</evidence>
<accession>A0A917P9P7</accession>
<dbReference type="InterPro" id="IPR000917">
    <property type="entry name" value="Sulfatase_N"/>
</dbReference>
<comment type="similarity">
    <text evidence="1">Belongs to the sulfatase family.</text>
</comment>
<evidence type="ECO:0000313" key="7">
    <source>
        <dbReference type="Proteomes" id="UP000636956"/>
    </source>
</evidence>
<reference evidence="6" key="1">
    <citation type="journal article" date="2014" name="Int. J. Syst. Evol. Microbiol.">
        <title>Complete genome sequence of Corynebacterium casei LMG S-19264T (=DSM 44701T), isolated from a smear-ripened cheese.</title>
        <authorList>
            <consortium name="US DOE Joint Genome Institute (JGI-PGF)"/>
            <person name="Walter F."/>
            <person name="Albersmeier A."/>
            <person name="Kalinowski J."/>
            <person name="Ruckert C."/>
        </authorList>
    </citation>
    <scope>NUCLEOTIDE SEQUENCE</scope>
    <source>
        <strain evidence="6">CGMCC 1.8984</strain>
    </source>
</reference>
<keyword evidence="3" id="KW-0378">Hydrolase</keyword>
<dbReference type="InterPro" id="IPR017850">
    <property type="entry name" value="Alkaline_phosphatase_core_sf"/>
</dbReference>
<reference evidence="6" key="2">
    <citation type="submission" date="2020-09" db="EMBL/GenBank/DDBJ databases">
        <authorList>
            <person name="Sun Q."/>
            <person name="Zhou Y."/>
        </authorList>
    </citation>
    <scope>NUCLEOTIDE SEQUENCE</scope>
    <source>
        <strain evidence="6">CGMCC 1.8984</strain>
    </source>
</reference>
<dbReference type="RefSeq" id="WP_188741582.1">
    <property type="nucleotide sequence ID" value="NZ_BAABFW010000007.1"/>
</dbReference>
<keyword evidence="2" id="KW-0479">Metal-binding</keyword>
<dbReference type="Pfam" id="PF00884">
    <property type="entry name" value="Sulfatase"/>
    <property type="match status" value="1"/>
</dbReference>
<gene>
    <name evidence="6" type="primary">atsB</name>
    <name evidence="6" type="ORF">GCM10011372_02170</name>
</gene>
<dbReference type="PANTHER" id="PTHR42693:SF43">
    <property type="entry name" value="BLL2667 PROTEIN"/>
    <property type="match status" value="1"/>
</dbReference>
<organism evidence="6 7">
    <name type="scientific">Agromyces bauzanensis</name>
    <dbReference type="NCBI Taxonomy" id="1308924"/>
    <lineage>
        <taxon>Bacteria</taxon>
        <taxon>Bacillati</taxon>
        <taxon>Actinomycetota</taxon>
        <taxon>Actinomycetes</taxon>
        <taxon>Micrococcales</taxon>
        <taxon>Microbacteriaceae</taxon>
        <taxon>Agromyces</taxon>
    </lineage>
</organism>
<dbReference type="Proteomes" id="UP000636956">
    <property type="component" value="Unassembled WGS sequence"/>
</dbReference>
<dbReference type="EMBL" id="BMMD01000001">
    <property type="protein sequence ID" value="GGJ67926.1"/>
    <property type="molecule type" value="Genomic_DNA"/>
</dbReference>
<evidence type="ECO:0000259" key="5">
    <source>
        <dbReference type="Pfam" id="PF00884"/>
    </source>
</evidence>
<dbReference type="InterPro" id="IPR050738">
    <property type="entry name" value="Sulfatase"/>
</dbReference>
<dbReference type="GO" id="GO:0016787">
    <property type="term" value="F:hydrolase activity"/>
    <property type="evidence" value="ECO:0007669"/>
    <property type="project" value="UniProtKB-KW"/>
</dbReference>
<comment type="caution">
    <text evidence="6">The sequence shown here is derived from an EMBL/GenBank/DDBJ whole genome shotgun (WGS) entry which is preliminary data.</text>
</comment>
<protein>
    <submittedName>
        <fullName evidence="6">Arylsulfatase</fullName>
    </submittedName>
</protein>
<dbReference type="Pfam" id="PF06897">
    <property type="entry name" value="DUF1269"/>
    <property type="match status" value="1"/>
</dbReference>
<dbReference type="CDD" id="cd16025">
    <property type="entry name" value="PAS_like"/>
    <property type="match status" value="1"/>
</dbReference>
<keyword evidence="7" id="KW-1185">Reference proteome</keyword>
<dbReference type="SUPFAM" id="SSF53649">
    <property type="entry name" value="Alkaline phosphatase-like"/>
    <property type="match status" value="1"/>
</dbReference>
<evidence type="ECO:0000256" key="2">
    <source>
        <dbReference type="ARBA" id="ARBA00022723"/>
    </source>
</evidence>
<sequence length="967" mass="104311">MDERAMDVLVAGYPDIDTARRDFDALVELVRAKTVRIEGAILVVHEADGEVTVADTGDHLGRRGAGWGAGVGLAVGLFAPALIPAIAVGAAGGALAGVFTDHRLKSGIADSIGANLPPGRAGIVAVFHDEHRLAVEQALPGSPAKSIAQSDGRSISRLKESLAEAAGKFAPDRTVLPLKDPSFGGTAGRTIDKSVADWTVVMTPKPPAGAPNVLVVLIDDAGFGNPSTFGGPIDTPNMTRVQQMGLTYNRFHVTAICSPTRAALLTGRNQHRVGFGSIAEYPGPFPGYTAAVPKSCAPVARVLRDNGYVTGGFGKWHLTPDNVQGAAGPFDRWPSGWGFDHWWGFLSGAAGQYDPIITQDNATIGVPEGADGKQYYFPDDITDKAVEWLHAVRAQDAEKPWFMYYSTGCAHAPHHVESEWADRYKGKFDAGWDEYRKTVFARQQELGIVPQDAELTERPDLFPAWDSLSDAEKTLYVRQMEVFAGYSENADWNVGRLIDSIEEMGDLDNTLIFYIWGDNGASMEGTITGSFNELTFLNGVPLTPEQQLELIDRHGGIEELGGVDTAPHYAAAWGWAGNTPFKWGKQTGSHLGGTRNPMVVAWPDRIPGGGKLRSQFTHVIDVGPTILEAVGLPEAKSVDGIEQEPMDGTSFVHTFDDAAAAERHTVQYFESMGCRAIYKDGWWACARLDRIPWDFSPATIAKLAPGVYDPEQDTWELYFLPDDFTQAHDLAAEQPEKLAELKELFWQEAERNRVLPLLGGMSVFFGILPPLPTTTRFTFHGDVQNVQRGMIPRIYGRSYAIEGELVVPEGGAEGVIVANADEIGGFALWVDGDGLLHHTYSMLGVEQYRQVSTEPLPTGEVAVRMQFDADEVKPGTGGTASLWANGTKIGEGRIDRTVPVAFSSYSGMDIGRDNGLVVDAAYKDRAPYAFTGDVRTVVFDLKPAPHSVEQQLHHAAGAAGVGSGAAG</sequence>
<proteinExistence type="inferred from homology"/>
<dbReference type="Gene3D" id="3.30.1120.10">
    <property type="match status" value="1"/>
</dbReference>
<dbReference type="Gene3D" id="3.40.720.10">
    <property type="entry name" value="Alkaline Phosphatase, subunit A"/>
    <property type="match status" value="1"/>
</dbReference>
<evidence type="ECO:0000256" key="3">
    <source>
        <dbReference type="ARBA" id="ARBA00022801"/>
    </source>
</evidence>
<dbReference type="InterPro" id="IPR009200">
    <property type="entry name" value="DUF1269_membrane"/>
</dbReference>
<dbReference type="PANTHER" id="PTHR42693">
    <property type="entry name" value="ARYLSULFATASE FAMILY MEMBER"/>
    <property type="match status" value="1"/>
</dbReference>
<evidence type="ECO:0000313" key="6">
    <source>
        <dbReference type="EMBL" id="GGJ67926.1"/>
    </source>
</evidence>
<dbReference type="AlphaFoldDB" id="A0A917P9P7"/>
<feature type="domain" description="Sulfatase N-terminal" evidence="5">
    <location>
        <begin position="211"/>
        <end position="631"/>
    </location>
</feature>